<gene>
    <name evidence="11" type="ORF">FSB_LOCUS56694</name>
</gene>
<evidence type="ECO:0000256" key="8">
    <source>
        <dbReference type="PIRSR" id="PIRSR602401-1"/>
    </source>
</evidence>
<keyword evidence="3 8" id="KW-0349">Heme</keyword>
<dbReference type="AlphaFoldDB" id="A0A2N9IV85"/>
<feature type="binding site" description="axial binding residue" evidence="8">
    <location>
        <position position="483"/>
    </location>
    <ligand>
        <name>heme</name>
        <dbReference type="ChEBI" id="CHEBI:30413"/>
    </ligand>
    <ligandPart>
        <name>Fe</name>
        <dbReference type="ChEBI" id="CHEBI:18248"/>
    </ligandPart>
</feature>
<dbReference type="EMBL" id="OIVN01006246">
    <property type="protein sequence ID" value="SPD28812.1"/>
    <property type="molecule type" value="Genomic_DNA"/>
</dbReference>
<dbReference type="PANTHER" id="PTHR47946:SF14">
    <property type="entry name" value="CYTOCHROME P450 FAMILY PROTEIN"/>
    <property type="match status" value="1"/>
</dbReference>
<dbReference type="PRINTS" id="PR00463">
    <property type="entry name" value="EP450I"/>
</dbReference>
<keyword evidence="10" id="KW-0812">Transmembrane</keyword>
<evidence type="ECO:0000256" key="1">
    <source>
        <dbReference type="ARBA" id="ARBA00001971"/>
    </source>
</evidence>
<dbReference type="InterPro" id="IPR051996">
    <property type="entry name" value="Cytochrome_P450_78A"/>
</dbReference>
<evidence type="ECO:0000256" key="2">
    <source>
        <dbReference type="ARBA" id="ARBA00010617"/>
    </source>
</evidence>
<dbReference type="PROSITE" id="PS00086">
    <property type="entry name" value="CYTOCHROME_P450"/>
    <property type="match status" value="1"/>
</dbReference>
<evidence type="ECO:0000256" key="3">
    <source>
        <dbReference type="ARBA" id="ARBA00022617"/>
    </source>
</evidence>
<comment type="similarity">
    <text evidence="2 9">Belongs to the cytochrome P450 family.</text>
</comment>
<sequence>MSSEYYSLFFPQTGPSTILSLEVFLCVFLFIAVFAFWLSPGGLAWALSKTRVQLVQTRTAIPGPSGLPLLGLVFAFTSSLTHRVLSKLAEIFKAKPLMAFSVGFTRFIISSHPDTAKEILNSSDFADRPVKESAYELLFHKAMGFAPYGEYWRNLRRISATHLFSPKRIACFGEFRRRIGLKMVDEIRVLMEMKNGEVEVRKVLHFGSLNNVMMSVFGKSYEFGSGSGCGCGGKDGCELEGLVSEGYELLGVFNWSDHFPLLGLLDLQGVRKRCRNLVAKVNVFVGRIIEEHRAKRVENNGIVVLGGDHESSGDFVDVLLDLEKENRLSDSDMIAVLWEMIFRGTDTVAILLEWILARMVLHPDIQAKAQSEIDTIVGMTRSVSDSDLPNLPYLHAIVKETLRMHPPGPLLSWARLSIHDTHIGQHFIPAGTTAMVNMWAITHDKQVWSEPNEFKPERFVQEDVAIMGSDLRLAPFGSGRRVCPGKAMGIATVELWLAQLLHSFKWVPSDHCGVDLSECLKLSLEMKHSLVCKAVRRVA</sequence>
<organism evidence="11">
    <name type="scientific">Fagus sylvatica</name>
    <name type="common">Beechnut</name>
    <dbReference type="NCBI Taxonomy" id="28930"/>
    <lineage>
        <taxon>Eukaryota</taxon>
        <taxon>Viridiplantae</taxon>
        <taxon>Streptophyta</taxon>
        <taxon>Embryophyta</taxon>
        <taxon>Tracheophyta</taxon>
        <taxon>Spermatophyta</taxon>
        <taxon>Magnoliopsida</taxon>
        <taxon>eudicotyledons</taxon>
        <taxon>Gunneridae</taxon>
        <taxon>Pentapetalae</taxon>
        <taxon>rosids</taxon>
        <taxon>fabids</taxon>
        <taxon>Fagales</taxon>
        <taxon>Fagaceae</taxon>
        <taxon>Fagus</taxon>
    </lineage>
</organism>
<evidence type="ECO:0000256" key="9">
    <source>
        <dbReference type="RuleBase" id="RU000461"/>
    </source>
</evidence>
<evidence type="ECO:0000256" key="10">
    <source>
        <dbReference type="SAM" id="Phobius"/>
    </source>
</evidence>
<dbReference type="GO" id="GO:0004497">
    <property type="term" value="F:monooxygenase activity"/>
    <property type="evidence" value="ECO:0007669"/>
    <property type="project" value="UniProtKB-KW"/>
</dbReference>
<evidence type="ECO:0000313" key="11">
    <source>
        <dbReference type="EMBL" id="SPD28812.1"/>
    </source>
</evidence>
<dbReference type="PANTHER" id="PTHR47946">
    <property type="entry name" value="CYTOCHROME P450 78A7-RELATED"/>
    <property type="match status" value="1"/>
</dbReference>
<keyword evidence="10" id="KW-1133">Transmembrane helix</keyword>
<dbReference type="Pfam" id="PF00067">
    <property type="entry name" value="p450"/>
    <property type="match status" value="1"/>
</dbReference>
<dbReference type="GO" id="GO:0005506">
    <property type="term" value="F:iron ion binding"/>
    <property type="evidence" value="ECO:0007669"/>
    <property type="project" value="InterPro"/>
</dbReference>
<protein>
    <submittedName>
        <fullName evidence="11">Uncharacterized protein</fullName>
    </submittedName>
</protein>
<dbReference type="PRINTS" id="PR00385">
    <property type="entry name" value="P450"/>
</dbReference>
<evidence type="ECO:0000256" key="6">
    <source>
        <dbReference type="ARBA" id="ARBA00023004"/>
    </source>
</evidence>
<dbReference type="GO" id="GO:0020037">
    <property type="term" value="F:heme binding"/>
    <property type="evidence" value="ECO:0007669"/>
    <property type="project" value="InterPro"/>
</dbReference>
<evidence type="ECO:0000256" key="7">
    <source>
        <dbReference type="ARBA" id="ARBA00023033"/>
    </source>
</evidence>
<evidence type="ECO:0000256" key="4">
    <source>
        <dbReference type="ARBA" id="ARBA00022723"/>
    </source>
</evidence>
<keyword evidence="7 9" id="KW-0503">Monooxygenase</keyword>
<keyword evidence="10" id="KW-0472">Membrane</keyword>
<dbReference type="InterPro" id="IPR001128">
    <property type="entry name" value="Cyt_P450"/>
</dbReference>
<evidence type="ECO:0000256" key="5">
    <source>
        <dbReference type="ARBA" id="ARBA00023002"/>
    </source>
</evidence>
<keyword evidence="5 9" id="KW-0560">Oxidoreductase</keyword>
<feature type="transmembrane region" description="Helical" evidence="10">
    <location>
        <begin position="67"/>
        <end position="85"/>
    </location>
</feature>
<dbReference type="InterPro" id="IPR002401">
    <property type="entry name" value="Cyt_P450_E_grp-I"/>
</dbReference>
<name>A0A2N9IV85_FAGSY</name>
<dbReference type="InterPro" id="IPR017972">
    <property type="entry name" value="Cyt_P450_CS"/>
</dbReference>
<reference evidence="11" key="1">
    <citation type="submission" date="2018-02" db="EMBL/GenBank/DDBJ databases">
        <authorList>
            <person name="Cohen D.B."/>
            <person name="Kent A.D."/>
        </authorList>
    </citation>
    <scope>NUCLEOTIDE SEQUENCE</scope>
</reference>
<dbReference type="GO" id="GO:0048608">
    <property type="term" value="P:reproductive structure development"/>
    <property type="evidence" value="ECO:0007669"/>
    <property type="project" value="UniProtKB-ARBA"/>
</dbReference>
<dbReference type="GO" id="GO:0016705">
    <property type="term" value="F:oxidoreductase activity, acting on paired donors, with incorporation or reduction of molecular oxygen"/>
    <property type="evidence" value="ECO:0007669"/>
    <property type="project" value="InterPro"/>
</dbReference>
<dbReference type="CDD" id="cd11076">
    <property type="entry name" value="CYP78"/>
    <property type="match status" value="1"/>
</dbReference>
<comment type="cofactor">
    <cofactor evidence="1 8">
        <name>heme</name>
        <dbReference type="ChEBI" id="CHEBI:30413"/>
    </cofactor>
</comment>
<keyword evidence="4 8" id="KW-0479">Metal-binding</keyword>
<dbReference type="FunFam" id="1.10.630.10:FF:000016">
    <property type="entry name" value="Cytochrome P450 78A5"/>
    <property type="match status" value="1"/>
</dbReference>
<dbReference type="InterPro" id="IPR036396">
    <property type="entry name" value="Cyt_P450_sf"/>
</dbReference>
<accession>A0A2N9IV85</accession>
<proteinExistence type="inferred from homology"/>
<dbReference type="Gene3D" id="1.10.630.10">
    <property type="entry name" value="Cytochrome P450"/>
    <property type="match status" value="1"/>
</dbReference>
<dbReference type="SUPFAM" id="SSF48264">
    <property type="entry name" value="Cytochrome P450"/>
    <property type="match status" value="1"/>
</dbReference>
<keyword evidence="6 8" id="KW-0408">Iron</keyword>
<feature type="transmembrane region" description="Helical" evidence="10">
    <location>
        <begin position="21"/>
        <end position="47"/>
    </location>
</feature>